<evidence type="ECO:0008006" key="4">
    <source>
        <dbReference type="Google" id="ProtNLM"/>
    </source>
</evidence>
<evidence type="ECO:0000256" key="1">
    <source>
        <dbReference type="SAM" id="MobiDB-lite"/>
    </source>
</evidence>
<dbReference type="KEGG" id="ttf:THTE_3978"/>
<dbReference type="EMBL" id="CP018477">
    <property type="protein sequence ID" value="ASV76579.1"/>
    <property type="molecule type" value="Genomic_DNA"/>
</dbReference>
<feature type="compositionally biased region" description="Low complexity" evidence="1">
    <location>
        <begin position="12"/>
        <end position="21"/>
    </location>
</feature>
<organism evidence="2 3">
    <name type="scientific">Thermogutta terrifontis</name>
    <dbReference type="NCBI Taxonomy" id="1331910"/>
    <lineage>
        <taxon>Bacteria</taxon>
        <taxon>Pseudomonadati</taxon>
        <taxon>Planctomycetota</taxon>
        <taxon>Planctomycetia</taxon>
        <taxon>Pirellulales</taxon>
        <taxon>Thermoguttaceae</taxon>
        <taxon>Thermogutta</taxon>
    </lineage>
</organism>
<reference evidence="2 3" key="1">
    <citation type="journal article" name="Front. Microbiol.">
        <title>Sugar Metabolism of the First Thermophilic Planctomycete Thermogutta terrifontis: Comparative Genomic and Transcriptomic Approaches.</title>
        <authorList>
            <person name="Elcheninov A.G."/>
            <person name="Menzel P."/>
            <person name="Gudbergsdottir S.R."/>
            <person name="Slesarev A.I."/>
            <person name="Kadnikov V.V."/>
            <person name="Krogh A."/>
            <person name="Bonch-Osmolovskaya E.A."/>
            <person name="Peng X."/>
            <person name="Kublanov I.V."/>
        </authorList>
    </citation>
    <scope>NUCLEOTIDE SEQUENCE [LARGE SCALE GENOMIC DNA]</scope>
    <source>
        <strain evidence="2 3">R1</strain>
    </source>
</reference>
<dbReference type="SUPFAM" id="SSF48239">
    <property type="entry name" value="Terpenoid cyclases/Protein prenyltransferases"/>
    <property type="match status" value="1"/>
</dbReference>
<proteinExistence type="predicted"/>
<gene>
    <name evidence="2" type="ORF">THTE_3978</name>
</gene>
<sequence>MTDKLPLPDEQQPPQGSPPAGQGSGTPPPLPAESTPSAGNVREGTKNISAGKVVRPSQGNAVRPRSEPTQKGTTQGSATAVAAAARGAQAESSEEEKKGRSLLWEILHWMPSWFVSMVVHAVALLVMAMITIPGPRETTAQTLVVAPGQNEQLEEVEELLDEPPQDINLATDLSPVEVASNVDSSQDVSPFNDETAAMASVELSPIGVEHAPQTDLLSNLGALSGDAFSGRGAGKERLARLGGATEGSERAVALALQWLANHQLPDGGWSFDHTKAGGCNGQCRNPGNLPEARAAATALALLPFLGSGQTHREGKYAKNVRAGLYFLITNRMKISPEGGSFLENGGNMYSQGLASIVLCEAYGMTHDKVLAAPAQQALNFICNAQDPVGGGWRYQPRQKGDTSVVGWQLMALKSGAMAYLQVPKVTIQKAQVFLDSVQSDGGAAYGYLDPGEGPATTAIGLLCRMYLGWDKDNPALVKGIQRLSKWGPSTSKSGPSRNNFYYNYYATQVMRHWEGEEWKQWNAVMRDYLVQTQAQKGHEAGSWFFEDSSDHGKERGGRLYFTAMATMILEVYYRYMPLYRKQTTAEAFPLD</sequence>
<dbReference type="InterPro" id="IPR008930">
    <property type="entry name" value="Terpenoid_cyclase/PrenylTrfase"/>
</dbReference>
<dbReference type="RefSeq" id="WP_095416339.1">
    <property type="nucleotide sequence ID" value="NZ_CP018477.1"/>
</dbReference>
<dbReference type="CDD" id="cd00688">
    <property type="entry name" value="ISOPREN_C2_like"/>
    <property type="match status" value="1"/>
</dbReference>
<keyword evidence="3" id="KW-1185">Reference proteome</keyword>
<evidence type="ECO:0000313" key="2">
    <source>
        <dbReference type="EMBL" id="ASV76579.1"/>
    </source>
</evidence>
<feature type="compositionally biased region" description="Low complexity" evidence="1">
    <location>
        <begin position="72"/>
        <end position="91"/>
    </location>
</feature>
<protein>
    <recommendedName>
        <fullName evidence="4">Squalene cyclase C-terminal domain-containing protein</fullName>
    </recommendedName>
</protein>
<dbReference type="OrthoDB" id="238862at2"/>
<name>A0A286RKS9_9BACT</name>
<dbReference type="Gene3D" id="1.50.10.20">
    <property type="match status" value="1"/>
</dbReference>
<accession>A0A286RKS9</accession>
<evidence type="ECO:0000313" key="3">
    <source>
        <dbReference type="Proteomes" id="UP000215086"/>
    </source>
</evidence>
<dbReference type="AlphaFoldDB" id="A0A286RKS9"/>
<dbReference type="Proteomes" id="UP000215086">
    <property type="component" value="Chromosome"/>
</dbReference>
<feature type="region of interest" description="Disordered" evidence="1">
    <location>
        <begin position="1"/>
        <end position="97"/>
    </location>
</feature>